<comment type="caution">
    <text evidence="2">The sequence shown here is derived from an EMBL/GenBank/DDBJ whole genome shotgun (WGS) entry which is preliminary data.</text>
</comment>
<dbReference type="Proteomes" id="UP000627205">
    <property type="component" value="Unassembled WGS sequence"/>
</dbReference>
<reference evidence="2" key="2">
    <citation type="submission" date="2020-09" db="EMBL/GenBank/DDBJ databases">
        <authorList>
            <person name="Sun Q."/>
            <person name="Sedlacek I."/>
        </authorList>
    </citation>
    <scope>NUCLEOTIDE SEQUENCE</scope>
    <source>
        <strain evidence="2">CCM 7664</strain>
    </source>
</reference>
<evidence type="ECO:0000256" key="1">
    <source>
        <dbReference type="SAM" id="MobiDB-lite"/>
    </source>
</evidence>
<reference evidence="2" key="1">
    <citation type="journal article" date="2014" name="Int. J. Syst. Evol. Microbiol.">
        <title>Complete genome sequence of Corynebacterium casei LMG S-19264T (=DSM 44701T), isolated from a smear-ripened cheese.</title>
        <authorList>
            <consortium name="US DOE Joint Genome Institute (JGI-PGF)"/>
            <person name="Walter F."/>
            <person name="Albersmeier A."/>
            <person name="Kalinowski J."/>
            <person name="Ruckert C."/>
        </authorList>
    </citation>
    <scope>NUCLEOTIDE SEQUENCE</scope>
    <source>
        <strain evidence="2">CCM 7664</strain>
    </source>
</reference>
<organism evidence="2 3">
    <name type="scientific">Oxalicibacterium solurbis</name>
    <dbReference type="NCBI Taxonomy" id="69280"/>
    <lineage>
        <taxon>Bacteria</taxon>
        <taxon>Pseudomonadati</taxon>
        <taxon>Pseudomonadota</taxon>
        <taxon>Betaproteobacteria</taxon>
        <taxon>Burkholderiales</taxon>
        <taxon>Oxalobacteraceae</taxon>
        <taxon>Oxalicibacterium</taxon>
    </lineage>
</organism>
<evidence type="ECO:0000313" key="2">
    <source>
        <dbReference type="EMBL" id="GGI54241.1"/>
    </source>
</evidence>
<accession>A0A8J3F659</accession>
<dbReference type="AlphaFoldDB" id="A0A8J3F659"/>
<evidence type="ECO:0000313" key="3">
    <source>
        <dbReference type="Proteomes" id="UP000627205"/>
    </source>
</evidence>
<proteinExistence type="predicted"/>
<keyword evidence="3" id="KW-1185">Reference proteome</keyword>
<gene>
    <name evidence="2" type="ORF">GCM10011430_14150</name>
</gene>
<name>A0A8J3F659_9BURK</name>
<feature type="region of interest" description="Disordered" evidence="1">
    <location>
        <begin position="1"/>
        <end position="41"/>
    </location>
</feature>
<protein>
    <submittedName>
        <fullName evidence="2">Uncharacterized protein</fullName>
    </submittedName>
</protein>
<sequence length="68" mass="7244">MQNRFVGRVGGGERQYRAQQQADGVGERNAHDGSGNGDAAEYSGAMRVKMQGMRCSENAARNVAKNAA</sequence>
<dbReference type="EMBL" id="BMDP01000002">
    <property type="protein sequence ID" value="GGI54241.1"/>
    <property type="molecule type" value="Genomic_DNA"/>
</dbReference>